<accession>V4ABS3</accession>
<dbReference type="InterPro" id="IPR020901">
    <property type="entry name" value="Prtase_inh_Kunz-CS"/>
</dbReference>
<proteinExistence type="predicted"/>
<dbReference type="PANTHER" id="PTHR10083">
    <property type="entry name" value="KUNITZ-TYPE PROTEASE INHIBITOR-RELATED"/>
    <property type="match status" value="1"/>
</dbReference>
<dbReference type="GO" id="GO:0004867">
    <property type="term" value="F:serine-type endopeptidase inhibitor activity"/>
    <property type="evidence" value="ECO:0007669"/>
    <property type="project" value="InterPro"/>
</dbReference>
<gene>
    <name evidence="3" type="ORF">LOTGIDRAFT_118767</name>
</gene>
<dbReference type="PRINTS" id="PR00759">
    <property type="entry name" value="BASICPTASE"/>
</dbReference>
<dbReference type="InterPro" id="IPR002223">
    <property type="entry name" value="Kunitz_BPTI"/>
</dbReference>
<dbReference type="PROSITE" id="PS50279">
    <property type="entry name" value="BPTI_KUNITZ_2"/>
    <property type="match status" value="2"/>
</dbReference>
<dbReference type="OrthoDB" id="4473401at2759"/>
<feature type="domain" description="BPTI/Kunitz inhibitor" evidence="2">
    <location>
        <begin position="7"/>
        <end position="58"/>
    </location>
</feature>
<dbReference type="PROSITE" id="PS00280">
    <property type="entry name" value="BPTI_KUNITZ_1"/>
    <property type="match status" value="1"/>
</dbReference>
<organism evidence="3 4">
    <name type="scientific">Lottia gigantea</name>
    <name type="common">Giant owl limpet</name>
    <dbReference type="NCBI Taxonomy" id="225164"/>
    <lineage>
        <taxon>Eukaryota</taxon>
        <taxon>Metazoa</taxon>
        <taxon>Spiralia</taxon>
        <taxon>Lophotrochozoa</taxon>
        <taxon>Mollusca</taxon>
        <taxon>Gastropoda</taxon>
        <taxon>Patellogastropoda</taxon>
        <taxon>Lottioidea</taxon>
        <taxon>Lottiidae</taxon>
        <taxon>Lottia</taxon>
    </lineage>
</organism>
<dbReference type="GO" id="GO:0005615">
    <property type="term" value="C:extracellular space"/>
    <property type="evidence" value="ECO:0007669"/>
    <property type="project" value="TreeGrafter"/>
</dbReference>
<reference evidence="3 4" key="1">
    <citation type="journal article" date="2013" name="Nature">
        <title>Insights into bilaterian evolution from three spiralian genomes.</title>
        <authorList>
            <person name="Simakov O."/>
            <person name="Marletaz F."/>
            <person name="Cho S.J."/>
            <person name="Edsinger-Gonzales E."/>
            <person name="Havlak P."/>
            <person name="Hellsten U."/>
            <person name="Kuo D.H."/>
            <person name="Larsson T."/>
            <person name="Lv J."/>
            <person name="Arendt D."/>
            <person name="Savage R."/>
            <person name="Osoegawa K."/>
            <person name="de Jong P."/>
            <person name="Grimwood J."/>
            <person name="Chapman J.A."/>
            <person name="Shapiro H."/>
            <person name="Aerts A."/>
            <person name="Otillar R.P."/>
            <person name="Terry A.Y."/>
            <person name="Boore J.L."/>
            <person name="Grigoriev I.V."/>
            <person name="Lindberg D.R."/>
            <person name="Seaver E.C."/>
            <person name="Weisblat D.A."/>
            <person name="Putnam N.H."/>
            <person name="Rokhsar D.S."/>
        </authorList>
    </citation>
    <scope>NUCLEOTIDE SEQUENCE [LARGE SCALE GENOMIC DNA]</scope>
</reference>
<evidence type="ECO:0000313" key="4">
    <source>
        <dbReference type="Proteomes" id="UP000030746"/>
    </source>
</evidence>
<name>V4ABS3_LOTGI</name>
<dbReference type="SUPFAM" id="SSF57362">
    <property type="entry name" value="BPTI-like"/>
    <property type="match status" value="2"/>
</dbReference>
<dbReference type="PANTHER" id="PTHR10083:SF374">
    <property type="entry name" value="BPTI_KUNITZ INHIBITOR DOMAIN-CONTAINING PROTEIN"/>
    <property type="match status" value="1"/>
</dbReference>
<dbReference type="CTD" id="20231658"/>
<dbReference type="InterPro" id="IPR050098">
    <property type="entry name" value="TFPI/VKTCI-like"/>
</dbReference>
<dbReference type="HOGENOM" id="CLU_112937_3_0_1"/>
<dbReference type="STRING" id="225164.V4ABS3"/>
<feature type="domain" description="BPTI/Kunitz inhibitor" evidence="2">
    <location>
        <begin position="62"/>
        <end position="112"/>
    </location>
</feature>
<dbReference type="GeneID" id="20231658"/>
<dbReference type="Proteomes" id="UP000030746">
    <property type="component" value="Unassembled WGS sequence"/>
</dbReference>
<dbReference type="Pfam" id="PF00014">
    <property type="entry name" value="Kunitz_BPTI"/>
    <property type="match status" value="2"/>
</dbReference>
<keyword evidence="4" id="KW-1185">Reference proteome</keyword>
<evidence type="ECO:0000259" key="2">
    <source>
        <dbReference type="PROSITE" id="PS50279"/>
    </source>
</evidence>
<evidence type="ECO:0000313" key="3">
    <source>
        <dbReference type="EMBL" id="ESO94267.1"/>
    </source>
</evidence>
<dbReference type="AlphaFoldDB" id="V4ABS3"/>
<protein>
    <recommendedName>
        <fullName evidence="2">BPTI/Kunitz inhibitor domain-containing protein</fullName>
    </recommendedName>
</protein>
<dbReference type="InterPro" id="IPR036880">
    <property type="entry name" value="Kunitz_BPTI_sf"/>
</dbReference>
<sequence>MFTLASCRLPAAVGSCHLDYKVKWFYDENSGNCRRFWYGGCGGNENRFSTRVECVKHCLQRCKLDQDRGTCGNFTLRFYFDSSSITCEKFWYGGCKGNDNRFLTQQECLEACKVTSSHTAPGRGR</sequence>
<dbReference type="FunFam" id="4.10.410.10:FF:000020">
    <property type="entry name" value="Collagen, type VI, alpha 3"/>
    <property type="match status" value="2"/>
</dbReference>
<dbReference type="KEGG" id="lgi:LOTGIDRAFT_118767"/>
<dbReference type="EMBL" id="KB201847">
    <property type="protein sequence ID" value="ESO94267.1"/>
    <property type="molecule type" value="Genomic_DNA"/>
</dbReference>
<keyword evidence="1" id="KW-1015">Disulfide bond</keyword>
<dbReference type="OMA" id="FHTKENC"/>
<dbReference type="Gene3D" id="4.10.410.10">
    <property type="entry name" value="Pancreatic trypsin inhibitor Kunitz domain"/>
    <property type="match status" value="2"/>
</dbReference>
<dbReference type="RefSeq" id="XP_009055111.1">
    <property type="nucleotide sequence ID" value="XM_009056863.1"/>
</dbReference>
<dbReference type="SMART" id="SM00131">
    <property type="entry name" value="KU"/>
    <property type="match status" value="2"/>
</dbReference>
<evidence type="ECO:0000256" key="1">
    <source>
        <dbReference type="ARBA" id="ARBA00023157"/>
    </source>
</evidence>